<dbReference type="AlphaFoldDB" id="L8E8T9"/>
<evidence type="ECO:0000313" key="1">
    <source>
        <dbReference type="EMBL" id="CCQ43569.1"/>
    </source>
</evidence>
<dbReference type="OrthoDB" id="10038011at2759"/>
<gene>
    <name evidence="1" type="primary">INO80D</name>
</gene>
<dbReference type="ChiTaRS" id="INO80D">
    <property type="organism name" value="human"/>
</dbReference>
<sequence>MEAIMIVSMCRLPTVTISPLPTQHRTLVIIWQLPFQQRCPSWRSTCSQPNLRCHLEAW</sequence>
<name>L8E8T9_HUMAN</name>
<organism evidence="1">
    <name type="scientific">Homo sapiens</name>
    <name type="common">Human</name>
    <dbReference type="NCBI Taxonomy" id="9606"/>
    <lineage>
        <taxon>Eukaryota</taxon>
        <taxon>Metazoa</taxon>
        <taxon>Chordata</taxon>
        <taxon>Craniata</taxon>
        <taxon>Vertebrata</taxon>
        <taxon>Euteleostomi</taxon>
        <taxon>Mammalia</taxon>
        <taxon>Eutheria</taxon>
        <taxon>Euarchontoglires</taxon>
        <taxon>Primates</taxon>
        <taxon>Haplorrhini</taxon>
        <taxon>Catarrhini</taxon>
        <taxon>Hominidae</taxon>
        <taxon>Homo</taxon>
    </lineage>
</organism>
<dbReference type="EMBL" id="HF584072">
    <property type="protein sequence ID" value="CCQ43569.1"/>
    <property type="molecule type" value="Genomic_DNA"/>
</dbReference>
<protein>
    <submittedName>
        <fullName evidence="1">Alternative protein INO80D</fullName>
    </submittedName>
</protein>
<accession>L8E8T9</accession>
<proteinExistence type="predicted"/>
<reference evidence="1" key="1">
    <citation type="journal article" date="2013" name="PLoS ONE">
        <title>Direct detection of alternative open reading frames translation products in human significantly expands the proteome.</title>
        <authorList>
            <person name="Vanderperre B."/>
            <person name="Lucier J.-F."/>
            <person name="Motard J."/>
            <person name="Tremblay G."/>
            <person name="Vanderperre S."/>
            <person name="Wisztorski M."/>
            <person name="Salzet M."/>
            <person name="Boisvert F.-M."/>
            <person name="Roucou X."/>
        </authorList>
    </citation>
    <scope>NUCLEOTIDE SEQUENCE</scope>
</reference>